<dbReference type="EMBL" id="LZEX01000001">
    <property type="protein sequence ID" value="OBU11730.1"/>
    <property type="molecule type" value="Genomic_DNA"/>
</dbReference>
<dbReference type="EMBL" id="LZEY01000026">
    <property type="protein sequence ID" value="OBU06871.1"/>
    <property type="molecule type" value="Genomic_DNA"/>
</dbReference>
<dbReference type="Proteomes" id="UP000322181">
    <property type="component" value="Unassembled WGS sequence"/>
</dbReference>
<reference evidence="1 10" key="3">
    <citation type="submission" date="2019-09" db="EMBL/GenBank/DDBJ databases">
        <title>Draft genome sequence of various Type strains from the CCUG.</title>
        <authorList>
            <person name="Pineiro-Iglesias B."/>
            <person name="Tunovic T."/>
            <person name="Unosson C."/>
            <person name="Inganas E."/>
            <person name="Ohlen M."/>
            <person name="Cardew S."/>
            <person name="Jensie-Markopoulos S."/>
            <person name="Salva-Serra F."/>
            <person name="Jaen-Luchoro D."/>
            <person name="Karlsson R."/>
            <person name="Svensson-Stadler L."/>
            <person name="Chun J."/>
            <person name="Moore E."/>
        </authorList>
    </citation>
    <scope>NUCLEOTIDE SEQUENCE [LARGE SCALE GENOMIC DNA]</scope>
    <source>
        <strain evidence="1 10">CCUG 53682T</strain>
    </source>
</reference>
<evidence type="ECO:0000313" key="5">
    <source>
        <dbReference type="EMBL" id="OBU07094.1"/>
    </source>
</evidence>
<sequence>MNNKDIAKRLDAQHILLKSIFDALTTEQKSEVEENIKSLSQAAKYSDILESFDDPEDAEKSALDLLYLK</sequence>
<evidence type="ECO:0000313" key="9">
    <source>
        <dbReference type="Proteomes" id="UP000092377"/>
    </source>
</evidence>
<reference evidence="9" key="1">
    <citation type="submission" date="2016-06" db="EMBL/GenBank/DDBJ databases">
        <authorList>
            <person name="Butler K."/>
        </authorList>
    </citation>
    <scope>NUCLEOTIDE SEQUENCE [LARGE SCALE GENOMIC DNA]</scope>
    <source>
        <strain evidence="9">GCSL-Mp20</strain>
    </source>
</reference>
<dbReference type="AlphaFoldDB" id="A0A1B8HTU3"/>
<gene>
    <name evidence="6" type="ORF">AYY17_03230</name>
    <name evidence="7" type="ORF">AYY18_14410</name>
    <name evidence="5" type="ORF">AYY18_19620</name>
    <name evidence="4" type="ORF">AYY18_19705</name>
    <name evidence="3" type="ORF">AYY18_19760</name>
    <name evidence="2" type="ORF">AYY18_19865</name>
    <name evidence="1" type="ORF">F4V73_06270</name>
</gene>
<evidence type="ECO:0000313" key="6">
    <source>
        <dbReference type="EMBL" id="OBU11730.1"/>
    </source>
</evidence>
<dbReference type="EMBL" id="LZEY01000025">
    <property type="protein sequence ID" value="OBU06973.1"/>
    <property type="molecule type" value="Genomic_DNA"/>
</dbReference>
<reference evidence="7 8" key="2">
    <citation type="submission" date="2016-06" db="EMBL/GenBank/DDBJ databases">
        <authorList>
            <person name="Kjaerup R.B."/>
            <person name="Dalgaard T.S."/>
            <person name="Juul-Madsen H.R."/>
        </authorList>
    </citation>
    <scope>NUCLEOTIDE SEQUENCE [LARGE SCALE GENOMIC DNA]</scope>
    <source>
        <strain evidence="7">GCSL-Mp20</strain>
        <strain evidence="6 8">GCSL-Mp3</strain>
    </source>
</reference>
<protein>
    <submittedName>
        <fullName evidence="7">Uncharacterized protein</fullName>
    </submittedName>
</protein>
<evidence type="ECO:0000313" key="7">
    <source>
        <dbReference type="EMBL" id="OBU13047.1"/>
    </source>
</evidence>
<evidence type="ECO:0000313" key="2">
    <source>
        <dbReference type="EMBL" id="OBU06690.1"/>
    </source>
</evidence>
<keyword evidence="9" id="KW-1185">Reference proteome</keyword>
<accession>A0A1B8HTU3</accession>
<evidence type="ECO:0000313" key="4">
    <source>
        <dbReference type="EMBL" id="OBU06973.1"/>
    </source>
</evidence>
<evidence type="ECO:0000313" key="1">
    <source>
        <dbReference type="EMBL" id="KAA8717445.1"/>
    </source>
</evidence>
<dbReference type="Proteomes" id="UP000092247">
    <property type="component" value="Unassembled WGS sequence"/>
</dbReference>
<dbReference type="EMBL" id="VXKB01000001">
    <property type="protein sequence ID" value="KAA8717445.1"/>
    <property type="molecule type" value="Genomic_DNA"/>
</dbReference>
<dbReference type="RefSeq" id="WP_067361767.1">
    <property type="nucleotide sequence ID" value="NZ_BAAAFS010000001.1"/>
</dbReference>
<dbReference type="Proteomes" id="UP000092377">
    <property type="component" value="Unassembled WGS sequence"/>
</dbReference>
<comment type="caution">
    <text evidence="7">The sequence shown here is derived from an EMBL/GenBank/DDBJ whole genome shotgun (WGS) entry which is preliminary data.</text>
</comment>
<dbReference type="EMBL" id="LZEY01000028">
    <property type="protein sequence ID" value="OBU06690.1"/>
    <property type="molecule type" value="Genomic_DNA"/>
</dbReference>
<evidence type="ECO:0000313" key="3">
    <source>
        <dbReference type="EMBL" id="OBU06871.1"/>
    </source>
</evidence>
<evidence type="ECO:0000313" key="10">
    <source>
        <dbReference type="Proteomes" id="UP000322181"/>
    </source>
</evidence>
<dbReference type="EMBL" id="LZEY01000024">
    <property type="protein sequence ID" value="OBU07094.1"/>
    <property type="molecule type" value="Genomic_DNA"/>
</dbReference>
<name>A0A1B8HTU3_9GAMM</name>
<organism evidence="7 9">
    <name type="scientific">Morganella psychrotolerans</name>
    <dbReference type="NCBI Taxonomy" id="368603"/>
    <lineage>
        <taxon>Bacteria</taxon>
        <taxon>Pseudomonadati</taxon>
        <taxon>Pseudomonadota</taxon>
        <taxon>Gammaproteobacteria</taxon>
        <taxon>Enterobacterales</taxon>
        <taxon>Morganellaceae</taxon>
        <taxon>Morganella</taxon>
    </lineage>
</organism>
<evidence type="ECO:0000313" key="8">
    <source>
        <dbReference type="Proteomes" id="UP000092247"/>
    </source>
</evidence>
<dbReference type="OrthoDB" id="6461829at2"/>
<dbReference type="EMBL" id="LZEY01000003">
    <property type="protein sequence ID" value="OBU13047.1"/>
    <property type="molecule type" value="Genomic_DNA"/>
</dbReference>
<proteinExistence type="predicted"/>